<evidence type="ECO:0000256" key="4">
    <source>
        <dbReference type="ARBA" id="ARBA00022553"/>
    </source>
</evidence>
<organism evidence="14 15">
    <name type="scientific">Mesorhizobium liriopis</name>
    <dbReference type="NCBI Taxonomy" id="2953882"/>
    <lineage>
        <taxon>Bacteria</taxon>
        <taxon>Pseudomonadati</taxon>
        <taxon>Pseudomonadota</taxon>
        <taxon>Alphaproteobacteria</taxon>
        <taxon>Hyphomicrobiales</taxon>
        <taxon>Phyllobacteriaceae</taxon>
        <taxon>Mesorhizobium</taxon>
    </lineage>
</organism>
<evidence type="ECO:0000256" key="1">
    <source>
        <dbReference type="ARBA" id="ARBA00000085"/>
    </source>
</evidence>
<dbReference type="CDD" id="cd00075">
    <property type="entry name" value="HATPase"/>
    <property type="match status" value="1"/>
</dbReference>
<dbReference type="GO" id="GO:0016301">
    <property type="term" value="F:kinase activity"/>
    <property type="evidence" value="ECO:0007669"/>
    <property type="project" value="UniProtKB-KW"/>
</dbReference>
<evidence type="ECO:0000256" key="6">
    <source>
        <dbReference type="ARBA" id="ARBA00022692"/>
    </source>
</evidence>
<keyword evidence="5" id="KW-0808">Transferase</keyword>
<dbReference type="CDD" id="cd06225">
    <property type="entry name" value="HAMP"/>
    <property type="match status" value="1"/>
</dbReference>
<feature type="transmembrane region" description="Helical" evidence="11">
    <location>
        <begin position="173"/>
        <end position="192"/>
    </location>
</feature>
<dbReference type="SUPFAM" id="SSF47384">
    <property type="entry name" value="Homodimeric domain of signal transducing histidine kinase"/>
    <property type="match status" value="1"/>
</dbReference>
<evidence type="ECO:0000256" key="5">
    <source>
        <dbReference type="ARBA" id="ARBA00022679"/>
    </source>
</evidence>
<evidence type="ECO:0000259" key="12">
    <source>
        <dbReference type="PROSITE" id="PS50109"/>
    </source>
</evidence>
<keyword evidence="4" id="KW-0597">Phosphoprotein</keyword>
<gene>
    <name evidence="14" type="ORF">NGM99_02485</name>
</gene>
<comment type="caution">
    <text evidence="14">The sequence shown here is derived from an EMBL/GenBank/DDBJ whole genome shotgun (WGS) entry which is preliminary data.</text>
</comment>
<dbReference type="InterPro" id="IPR003661">
    <property type="entry name" value="HisK_dim/P_dom"/>
</dbReference>
<evidence type="ECO:0000256" key="2">
    <source>
        <dbReference type="ARBA" id="ARBA00004370"/>
    </source>
</evidence>
<dbReference type="RefSeq" id="WP_252815595.1">
    <property type="nucleotide sequence ID" value="NZ_JAMXQS010000001.1"/>
</dbReference>
<dbReference type="InterPro" id="IPR005467">
    <property type="entry name" value="His_kinase_dom"/>
</dbReference>
<evidence type="ECO:0000259" key="13">
    <source>
        <dbReference type="PROSITE" id="PS50885"/>
    </source>
</evidence>
<dbReference type="Pfam" id="PF00512">
    <property type="entry name" value="HisKA"/>
    <property type="match status" value="1"/>
</dbReference>
<dbReference type="PROSITE" id="PS50885">
    <property type="entry name" value="HAMP"/>
    <property type="match status" value="1"/>
</dbReference>
<evidence type="ECO:0000313" key="14">
    <source>
        <dbReference type="EMBL" id="MCO6048657.1"/>
    </source>
</evidence>
<dbReference type="InterPro" id="IPR050428">
    <property type="entry name" value="TCS_sensor_his_kinase"/>
</dbReference>
<keyword evidence="10 11" id="KW-0472">Membrane</keyword>
<sequence length="477" mass="51488">MALPAIMRTTAARLSALYVVLFSVCALILVLYMTSMSERMLTAQTQSTINEEMASLGRAYQRGGLPTLVRLVSIRSRQPGANLYLIADRNGDILAGNVQNLNPSILGNEGWTEVPFAYQSFAENGEAAQQTAADTTSPRDAIALVLRLPNSMTVMVGRDLGEPKRFRTVVQRALMVSLGTMVLAAFLIWLVVGRRALRRIDELSGASRRIIGGDLAQRLPVAGTGDEFDRLSESLNAMIVRIAQLNEGLKQVSDNIAHDLKTPLTRLRNRAEAALADDASPEARREALESTIQGSEQLIRTFNSILMISRLEAGQTTVEPFVPVDLAASVLDVIDLYEPAAEEAGVTLSSAVEAAVSVSGNRELIGQALANLIDNAIKYSRAGEDRKAEVSVSVRKQGEDVVIEVADNGPGIPDAIDRERAKERFVRLDKSRSLPGSGLGLSIARAVMLFHGGRLDLQANNPGLRAAMVFPHPKEAA</sequence>
<keyword evidence="7 14" id="KW-0418">Kinase</keyword>
<dbReference type="InterPro" id="IPR003594">
    <property type="entry name" value="HATPase_dom"/>
</dbReference>
<keyword evidence="6 11" id="KW-0812">Transmembrane</keyword>
<dbReference type="SMART" id="SM00388">
    <property type="entry name" value="HisKA"/>
    <property type="match status" value="1"/>
</dbReference>
<dbReference type="Gene3D" id="3.30.565.10">
    <property type="entry name" value="Histidine kinase-like ATPase, C-terminal domain"/>
    <property type="match status" value="1"/>
</dbReference>
<evidence type="ECO:0000313" key="15">
    <source>
        <dbReference type="Proteomes" id="UP001205906"/>
    </source>
</evidence>
<feature type="transmembrane region" description="Helical" evidence="11">
    <location>
        <begin position="12"/>
        <end position="32"/>
    </location>
</feature>
<dbReference type="PANTHER" id="PTHR45436">
    <property type="entry name" value="SENSOR HISTIDINE KINASE YKOH"/>
    <property type="match status" value="1"/>
</dbReference>
<dbReference type="InterPro" id="IPR036890">
    <property type="entry name" value="HATPase_C_sf"/>
</dbReference>
<comment type="subcellular location">
    <subcellularLocation>
        <location evidence="2">Membrane</location>
    </subcellularLocation>
</comment>
<evidence type="ECO:0000256" key="3">
    <source>
        <dbReference type="ARBA" id="ARBA00012438"/>
    </source>
</evidence>
<dbReference type="Proteomes" id="UP001205906">
    <property type="component" value="Unassembled WGS sequence"/>
</dbReference>
<dbReference type="Pfam" id="PF02518">
    <property type="entry name" value="HATPase_c"/>
    <property type="match status" value="1"/>
</dbReference>
<dbReference type="Pfam" id="PF00672">
    <property type="entry name" value="HAMP"/>
    <property type="match status" value="1"/>
</dbReference>
<proteinExistence type="predicted"/>
<evidence type="ECO:0000256" key="8">
    <source>
        <dbReference type="ARBA" id="ARBA00022989"/>
    </source>
</evidence>
<reference evidence="14 15" key="1">
    <citation type="submission" date="2022-06" db="EMBL/GenBank/DDBJ databases">
        <title>Mesorhizobium sp. strain RP14 Genome sequencing and assembly.</title>
        <authorList>
            <person name="Kim I."/>
        </authorList>
    </citation>
    <scope>NUCLEOTIDE SEQUENCE [LARGE SCALE GENOMIC DNA]</scope>
    <source>
        <strain evidence="15">RP14(2022)</strain>
    </source>
</reference>
<evidence type="ECO:0000256" key="11">
    <source>
        <dbReference type="SAM" id="Phobius"/>
    </source>
</evidence>
<evidence type="ECO:0000256" key="9">
    <source>
        <dbReference type="ARBA" id="ARBA00023012"/>
    </source>
</evidence>
<dbReference type="SMART" id="SM00387">
    <property type="entry name" value="HATPase_c"/>
    <property type="match status" value="1"/>
</dbReference>
<dbReference type="InterPro" id="IPR004358">
    <property type="entry name" value="Sig_transdc_His_kin-like_C"/>
</dbReference>
<dbReference type="InterPro" id="IPR003660">
    <property type="entry name" value="HAMP_dom"/>
</dbReference>
<dbReference type="EMBL" id="JAMXQS010000001">
    <property type="protein sequence ID" value="MCO6048657.1"/>
    <property type="molecule type" value="Genomic_DNA"/>
</dbReference>
<dbReference type="CDD" id="cd00082">
    <property type="entry name" value="HisKA"/>
    <property type="match status" value="1"/>
</dbReference>
<dbReference type="SUPFAM" id="SSF55874">
    <property type="entry name" value="ATPase domain of HSP90 chaperone/DNA topoisomerase II/histidine kinase"/>
    <property type="match status" value="1"/>
</dbReference>
<dbReference type="SMART" id="SM00304">
    <property type="entry name" value="HAMP"/>
    <property type="match status" value="1"/>
</dbReference>
<keyword evidence="15" id="KW-1185">Reference proteome</keyword>
<dbReference type="InterPro" id="IPR036097">
    <property type="entry name" value="HisK_dim/P_sf"/>
</dbReference>
<accession>A0ABT1C1F2</accession>
<keyword evidence="8 11" id="KW-1133">Transmembrane helix</keyword>
<comment type="catalytic activity">
    <reaction evidence="1">
        <text>ATP + protein L-histidine = ADP + protein N-phospho-L-histidine.</text>
        <dbReference type="EC" id="2.7.13.3"/>
    </reaction>
</comment>
<evidence type="ECO:0000256" key="10">
    <source>
        <dbReference type="ARBA" id="ARBA00023136"/>
    </source>
</evidence>
<name>A0ABT1C1F2_9HYPH</name>
<dbReference type="PRINTS" id="PR00344">
    <property type="entry name" value="BCTRLSENSOR"/>
</dbReference>
<dbReference type="Gene3D" id="1.10.287.130">
    <property type="match status" value="1"/>
</dbReference>
<dbReference type="EC" id="2.7.13.3" evidence="3"/>
<dbReference type="PROSITE" id="PS50109">
    <property type="entry name" value="HIS_KIN"/>
    <property type="match status" value="1"/>
</dbReference>
<dbReference type="SUPFAM" id="SSF158472">
    <property type="entry name" value="HAMP domain-like"/>
    <property type="match status" value="1"/>
</dbReference>
<dbReference type="PANTHER" id="PTHR45436:SF8">
    <property type="entry name" value="HISTIDINE KINASE"/>
    <property type="match status" value="1"/>
</dbReference>
<protein>
    <recommendedName>
        <fullName evidence="3">histidine kinase</fullName>
        <ecNumber evidence="3">2.7.13.3</ecNumber>
    </recommendedName>
</protein>
<dbReference type="Gene3D" id="6.10.340.10">
    <property type="match status" value="1"/>
</dbReference>
<keyword evidence="9" id="KW-0902">Two-component regulatory system</keyword>
<evidence type="ECO:0000256" key="7">
    <source>
        <dbReference type="ARBA" id="ARBA00022777"/>
    </source>
</evidence>
<feature type="domain" description="Histidine kinase" evidence="12">
    <location>
        <begin position="255"/>
        <end position="474"/>
    </location>
</feature>
<feature type="domain" description="HAMP" evidence="13">
    <location>
        <begin position="194"/>
        <end position="247"/>
    </location>
</feature>